<dbReference type="Gene3D" id="3.20.20.140">
    <property type="entry name" value="Metal-dependent hydrolases"/>
    <property type="match status" value="1"/>
</dbReference>
<comment type="caution">
    <text evidence="10">The sequence shown here is derived from an EMBL/GenBank/DDBJ whole genome shotgun (WGS) entry which is preliminary data.</text>
</comment>
<evidence type="ECO:0000256" key="3">
    <source>
        <dbReference type="ARBA" id="ARBA00022723"/>
    </source>
</evidence>
<dbReference type="EMBL" id="ADVK01000036">
    <property type="protein sequence ID" value="EFG95197.1"/>
    <property type="molecule type" value="Genomic_DNA"/>
</dbReference>
<dbReference type="Gene3D" id="2.30.40.10">
    <property type="entry name" value="Urease, subunit C, domain 1"/>
    <property type="match status" value="1"/>
</dbReference>
<gene>
    <name evidence="10" type="primary">hutI</name>
    <name evidence="10" type="ORF">HMPREF0397_1206</name>
</gene>
<dbReference type="AlphaFoldDB" id="D5RDC1"/>
<dbReference type="Proteomes" id="UP000003643">
    <property type="component" value="Unassembled WGS sequence"/>
</dbReference>
<accession>D5RDC1</accession>
<reference evidence="10 11" key="1">
    <citation type="submission" date="2010-04" db="EMBL/GenBank/DDBJ databases">
        <authorList>
            <person name="Qin X."/>
            <person name="Bachman B."/>
            <person name="Battles P."/>
            <person name="Bell A."/>
            <person name="Bess C."/>
            <person name="Bickham C."/>
            <person name="Chaboub L."/>
            <person name="Chen D."/>
            <person name="Coyle M."/>
            <person name="Deiros D.R."/>
            <person name="Dinh H."/>
            <person name="Forbes L."/>
            <person name="Fowler G."/>
            <person name="Francisco L."/>
            <person name="Fu Q."/>
            <person name="Gubbala S."/>
            <person name="Hale W."/>
            <person name="Han Y."/>
            <person name="Hemphill L."/>
            <person name="Highlander S.K."/>
            <person name="Hirani K."/>
            <person name="Hogues M."/>
            <person name="Jackson L."/>
            <person name="Jakkamsetti A."/>
            <person name="Javaid M."/>
            <person name="Jiang H."/>
            <person name="Korchina V."/>
            <person name="Kovar C."/>
            <person name="Lara F."/>
            <person name="Lee S."/>
            <person name="Mata R."/>
            <person name="Mathew T."/>
            <person name="Moen C."/>
            <person name="Morales K."/>
            <person name="Munidasa M."/>
            <person name="Nazareth L."/>
            <person name="Ngo R."/>
            <person name="Nguyen L."/>
            <person name="Okwuonu G."/>
            <person name="Ongeri F."/>
            <person name="Patil S."/>
            <person name="Petrosino J."/>
            <person name="Pham C."/>
            <person name="Pham P."/>
            <person name="Pu L.-L."/>
            <person name="Puazo M."/>
            <person name="Raj R."/>
            <person name="Reid J."/>
            <person name="Rouhana J."/>
            <person name="Saada N."/>
            <person name="Shang Y."/>
            <person name="Simmons D."/>
            <person name="Thornton R."/>
            <person name="Warren J."/>
            <person name="Weissenberger G."/>
            <person name="Zhang J."/>
            <person name="Zhang L."/>
            <person name="Zhou C."/>
            <person name="Zhu D."/>
            <person name="Muzny D."/>
            <person name="Worley K."/>
            <person name="Gibbs R."/>
        </authorList>
    </citation>
    <scope>NUCLEOTIDE SEQUENCE [LARGE SCALE GENOMIC DNA]</scope>
    <source>
        <strain evidence="11">ATCC 23726 / VPI 4351</strain>
    </source>
</reference>
<evidence type="ECO:0000256" key="1">
    <source>
        <dbReference type="ARBA" id="ARBA00005023"/>
    </source>
</evidence>
<evidence type="ECO:0000256" key="4">
    <source>
        <dbReference type="ARBA" id="ARBA00022801"/>
    </source>
</evidence>
<dbReference type="RefSeq" id="WP_005903270.1">
    <property type="nucleotide sequence ID" value="NZ_ADVK01000036.1"/>
</dbReference>
<dbReference type="InterPro" id="IPR006680">
    <property type="entry name" value="Amidohydro-rel"/>
</dbReference>
<dbReference type="GO" id="GO:0046872">
    <property type="term" value="F:metal ion binding"/>
    <property type="evidence" value="ECO:0007669"/>
    <property type="project" value="UniProtKB-KW"/>
</dbReference>
<proteinExistence type="predicted"/>
<evidence type="ECO:0000313" key="11">
    <source>
        <dbReference type="Proteomes" id="UP000003643"/>
    </source>
</evidence>
<evidence type="ECO:0000256" key="8">
    <source>
        <dbReference type="NCBIfam" id="TIGR01224"/>
    </source>
</evidence>
<dbReference type="FunFam" id="3.20.20.140:FF:000007">
    <property type="entry name" value="Imidazolonepropionase"/>
    <property type="match status" value="1"/>
</dbReference>
<evidence type="ECO:0000313" key="10">
    <source>
        <dbReference type="EMBL" id="EFG95197.1"/>
    </source>
</evidence>
<keyword evidence="3" id="KW-0479">Metal-binding</keyword>
<dbReference type="GO" id="GO:0050480">
    <property type="term" value="F:imidazolonepropionase activity"/>
    <property type="evidence" value="ECO:0007669"/>
    <property type="project" value="UniProtKB-UniRule"/>
</dbReference>
<sequence>MSYILLKNCRELLTIEENAKDLIGLKNNTSLLIENERIKKIGTYEDLKKEISSNNFQEIDCSDKVVMPGYVDCHTHLIFGESRVDEYVASFTMTKNEIKNKIVRTGIEASIFSTRNATDEELINSSLIKLNRMLKHGTTTVEIKSGYGIDMETEIRLLKLINILKEKSPQTILSTYLGAHYFDTKMGKEKYIDFMINEVMPVIKKENLAQFCDVWCDEGYYNAEDCYKILKAGLENDMLPTLHTECYSAIGGAKVAAELKAANVGHLNYISSEDIKLLKEANVVGVLIPSTDFSVKHKKPFVPKPMLDEGMTIAIATNLNPGNWVEDMNISMILACRNHKMTENEAIRATTLGGAKALKIEKDYGSLEVSKFADIQIRNSDSYKNVVYKFGVNEIVHVIKNGKIIF</sequence>
<evidence type="ECO:0000256" key="7">
    <source>
        <dbReference type="ARBA" id="ARBA00023004"/>
    </source>
</evidence>
<protein>
    <recommendedName>
        <fullName evidence="2 8">Imidazolonepropionase</fullName>
        <ecNumber evidence="2 8">3.5.2.7</ecNumber>
    </recommendedName>
</protein>
<keyword evidence="7" id="KW-0408">Iron</keyword>
<dbReference type="CDD" id="cd01296">
    <property type="entry name" value="Imidazolone-5PH"/>
    <property type="match status" value="1"/>
</dbReference>
<comment type="pathway">
    <text evidence="1">Amino-acid degradation.</text>
</comment>
<dbReference type="GO" id="GO:0019556">
    <property type="term" value="P:L-histidine catabolic process to glutamate and formamide"/>
    <property type="evidence" value="ECO:0007669"/>
    <property type="project" value="UniProtKB-UniRule"/>
</dbReference>
<dbReference type="PANTHER" id="PTHR42752:SF1">
    <property type="entry name" value="IMIDAZOLONEPROPIONASE-RELATED"/>
    <property type="match status" value="1"/>
</dbReference>
<dbReference type="Pfam" id="PF01979">
    <property type="entry name" value="Amidohydro_1"/>
    <property type="match status" value="1"/>
</dbReference>
<dbReference type="PANTHER" id="PTHR42752">
    <property type="entry name" value="IMIDAZOLONEPROPIONASE"/>
    <property type="match status" value="1"/>
</dbReference>
<dbReference type="InterPro" id="IPR005920">
    <property type="entry name" value="HutI"/>
</dbReference>
<dbReference type="NCBIfam" id="TIGR01224">
    <property type="entry name" value="hutI"/>
    <property type="match status" value="1"/>
</dbReference>
<dbReference type="EC" id="3.5.2.7" evidence="2 8"/>
<dbReference type="SUPFAM" id="SSF51338">
    <property type="entry name" value="Composite domain of metallo-dependent hydrolases"/>
    <property type="match status" value="1"/>
</dbReference>
<evidence type="ECO:0000259" key="9">
    <source>
        <dbReference type="Pfam" id="PF01979"/>
    </source>
</evidence>
<dbReference type="InterPro" id="IPR011059">
    <property type="entry name" value="Metal-dep_hydrolase_composite"/>
</dbReference>
<keyword evidence="5" id="KW-0369">Histidine metabolism</keyword>
<feature type="domain" description="Amidohydrolase-related" evidence="9">
    <location>
        <begin position="65"/>
        <end position="405"/>
    </location>
</feature>
<dbReference type="InterPro" id="IPR032466">
    <property type="entry name" value="Metal_Hydrolase"/>
</dbReference>
<keyword evidence="6" id="KW-0862">Zinc</keyword>
<evidence type="ECO:0000256" key="5">
    <source>
        <dbReference type="ARBA" id="ARBA00022808"/>
    </source>
</evidence>
<evidence type="ECO:0000256" key="6">
    <source>
        <dbReference type="ARBA" id="ARBA00022833"/>
    </source>
</evidence>
<organism evidence="10 11">
    <name type="scientific">Fusobacterium nucleatum subsp. nucleatum (strain ATCC 23726 / VPI 4351)</name>
    <dbReference type="NCBI Taxonomy" id="525283"/>
    <lineage>
        <taxon>Bacteria</taxon>
        <taxon>Fusobacteriati</taxon>
        <taxon>Fusobacteriota</taxon>
        <taxon>Fusobacteriia</taxon>
        <taxon>Fusobacteriales</taxon>
        <taxon>Fusobacteriaceae</taxon>
        <taxon>Fusobacterium</taxon>
    </lineage>
</organism>
<name>D5RDC1_FUSN2</name>
<keyword evidence="4 10" id="KW-0378">Hydrolase</keyword>
<evidence type="ECO:0000256" key="2">
    <source>
        <dbReference type="ARBA" id="ARBA00012864"/>
    </source>
</evidence>
<dbReference type="SUPFAM" id="SSF51556">
    <property type="entry name" value="Metallo-dependent hydrolases"/>
    <property type="match status" value="1"/>
</dbReference>
<dbReference type="GO" id="GO:0005737">
    <property type="term" value="C:cytoplasm"/>
    <property type="evidence" value="ECO:0007669"/>
    <property type="project" value="UniProtKB-UniRule"/>
</dbReference>